<accession>A0ABW2TUT5</accession>
<keyword evidence="4 7" id="KW-0547">Nucleotide-binding</keyword>
<dbReference type="EMBL" id="JBHTEY010000004">
    <property type="protein sequence ID" value="MFC7617625.1"/>
    <property type="molecule type" value="Genomic_DNA"/>
</dbReference>
<organism evidence="10 11">
    <name type="scientific">Actinokineospora soli</name>
    <dbReference type="NCBI Taxonomy" id="1048753"/>
    <lineage>
        <taxon>Bacteria</taxon>
        <taxon>Bacillati</taxon>
        <taxon>Actinomycetota</taxon>
        <taxon>Actinomycetes</taxon>
        <taxon>Pseudonocardiales</taxon>
        <taxon>Pseudonocardiaceae</taxon>
        <taxon>Actinokineospora</taxon>
    </lineage>
</organism>
<keyword evidence="6 7" id="KW-0067">ATP-binding</keyword>
<dbReference type="SMART" id="SM00220">
    <property type="entry name" value="S_TKc"/>
    <property type="match status" value="1"/>
</dbReference>
<proteinExistence type="predicted"/>
<dbReference type="InterPro" id="IPR017441">
    <property type="entry name" value="Protein_kinase_ATP_BS"/>
</dbReference>
<evidence type="ECO:0000313" key="10">
    <source>
        <dbReference type="EMBL" id="MFC7617625.1"/>
    </source>
</evidence>
<dbReference type="PANTHER" id="PTHR43289:SF6">
    <property type="entry name" value="SERINE_THREONINE-PROTEIN KINASE NEKL-3"/>
    <property type="match status" value="1"/>
</dbReference>
<feature type="domain" description="Protein kinase" evidence="9">
    <location>
        <begin position="15"/>
        <end position="251"/>
    </location>
</feature>
<gene>
    <name evidence="10" type="ORF">ACFQV2_33690</name>
</gene>
<feature type="compositionally biased region" description="Low complexity" evidence="8">
    <location>
        <begin position="226"/>
        <end position="251"/>
    </location>
</feature>
<keyword evidence="11" id="KW-1185">Reference proteome</keyword>
<evidence type="ECO:0000256" key="3">
    <source>
        <dbReference type="ARBA" id="ARBA00022679"/>
    </source>
</evidence>
<keyword evidence="3 10" id="KW-0808">Transferase</keyword>
<dbReference type="PANTHER" id="PTHR43289">
    <property type="entry name" value="MITOGEN-ACTIVATED PROTEIN KINASE KINASE KINASE 20-RELATED"/>
    <property type="match status" value="1"/>
</dbReference>
<dbReference type="Proteomes" id="UP001596512">
    <property type="component" value="Unassembled WGS sequence"/>
</dbReference>
<feature type="region of interest" description="Disordered" evidence="8">
    <location>
        <begin position="174"/>
        <end position="251"/>
    </location>
</feature>
<evidence type="ECO:0000256" key="1">
    <source>
        <dbReference type="ARBA" id="ARBA00012513"/>
    </source>
</evidence>
<keyword evidence="5 10" id="KW-0418">Kinase</keyword>
<dbReference type="GO" id="GO:0004674">
    <property type="term" value="F:protein serine/threonine kinase activity"/>
    <property type="evidence" value="ECO:0007669"/>
    <property type="project" value="UniProtKB-EC"/>
</dbReference>
<dbReference type="InterPro" id="IPR011009">
    <property type="entry name" value="Kinase-like_dom_sf"/>
</dbReference>
<evidence type="ECO:0000256" key="5">
    <source>
        <dbReference type="ARBA" id="ARBA00022777"/>
    </source>
</evidence>
<evidence type="ECO:0000256" key="6">
    <source>
        <dbReference type="ARBA" id="ARBA00022840"/>
    </source>
</evidence>
<dbReference type="SUPFAM" id="SSF56112">
    <property type="entry name" value="Protein kinase-like (PK-like)"/>
    <property type="match status" value="1"/>
</dbReference>
<evidence type="ECO:0000256" key="7">
    <source>
        <dbReference type="PROSITE-ProRule" id="PRU10141"/>
    </source>
</evidence>
<dbReference type="PROSITE" id="PS00107">
    <property type="entry name" value="PROTEIN_KINASE_ATP"/>
    <property type="match status" value="1"/>
</dbReference>
<protein>
    <recommendedName>
        <fullName evidence="1">non-specific serine/threonine protein kinase</fullName>
        <ecNumber evidence="1">2.7.11.1</ecNumber>
    </recommendedName>
</protein>
<dbReference type="Pfam" id="PF00069">
    <property type="entry name" value="Pkinase"/>
    <property type="match status" value="1"/>
</dbReference>
<evidence type="ECO:0000259" key="9">
    <source>
        <dbReference type="PROSITE" id="PS50011"/>
    </source>
</evidence>
<dbReference type="Gene3D" id="3.30.200.20">
    <property type="entry name" value="Phosphorylase Kinase, domain 1"/>
    <property type="match status" value="1"/>
</dbReference>
<sequence>MSTTDAEQRLVAGRYRLRGVIGQGAMGVVWSAYDEHLRRRVAVKEVRRQPGVTDTEAAELRERTLREARAIAVLAHPNVVTLHDVVSEGDEPFVVMEYVQALSLAQVLRLNGPCTDVQAAVIGSAVAAGLLAAHAAGITHRDVKPGNVLVGTDGTVKLTDFGIARNVSEKTLTRSGVMLGSPPTSPPRSSPVAASPRPPTCGASARPCSPRSRAAPCTTRTPRSWRPCTASSTARSRSPTTTARCARSSPG</sequence>
<evidence type="ECO:0000256" key="4">
    <source>
        <dbReference type="ARBA" id="ARBA00022741"/>
    </source>
</evidence>
<evidence type="ECO:0000313" key="11">
    <source>
        <dbReference type="Proteomes" id="UP001596512"/>
    </source>
</evidence>
<evidence type="ECO:0000256" key="2">
    <source>
        <dbReference type="ARBA" id="ARBA00022527"/>
    </source>
</evidence>
<dbReference type="CDD" id="cd14014">
    <property type="entry name" value="STKc_PknB_like"/>
    <property type="match status" value="1"/>
</dbReference>
<evidence type="ECO:0000256" key="8">
    <source>
        <dbReference type="SAM" id="MobiDB-lite"/>
    </source>
</evidence>
<dbReference type="PROSITE" id="PS50011">
    <property type="entry name" value="PROTEIN_KINASE_DOM"/>
    <property type="match status" value="1"/>
</dbReference>
<keyword evidence="2" id="KW-0723">Serine/threonine-protein kinase</keyword>
<name>A0ABW2TUT5_9PSEU</name>
<dbReference type="EC" id="2.7.11.1" evidence="1"/>
<dbReference type="Gene3D" id="1.10.510.10">
    <property type="entry name" value="Transferase(Phosphotransferase) domain 1"/>
    <property type="match status" value="1"/>
</dbReference>
<dbReference type="InterPro" id="IPR000719">
    <property type="entry name" value="Prot_kinase_dom"/>
</dbReference>
<comment type="caution">
    <text evidence="10">The sequence shown here is derived from an EMBL/GenBank/DDBJ whole genome shotgun (WGS) entry which is preliminary data.</text>
</comment>
<dbReference type="PROSITE" id="PS00108">
    <property type="entry name" value="PROTEIN_KINASE_ST"/>
    <property type="match status" value="1"/>
</dbReference>
<feature type="binding site" evidence="7">
    <location>
        <position position="44"/>
    </location>
    <ligand>
        <name>ATP</name>
        <dbReference type="ChEBI" id="CHEBI:30616"/>
    </ligand>
</feature>
<dbReference type="InterPro" id="IPR008271">
    <property type="entry name" value="Ser/Thr_kinase_AS"/>
</dbReference>
<reference evidence="11" key="1">
    <citation type="journal article" date="2019" name="Int. J. Syst. Evol. Microbiol.">
        <title>The Global Catalogue of Microorganisms (GCM) 10K type strain sequencing project: providing services to taxonomists for standard genome sequencing and annotation.</title>
        <authorList>
            <consortium name="The Broad Institute Genomics Platform"/>
            <consortium name="The Broad Institute Genome Sequencing Center for Infectious Disease"/>
            <person name="Wu L."/>
            <person name="Ma J."/>
        </authorList>
    </citation>
    <scope>NUCLEOTIDE SEQUENCE [LARGE SCALE GENOMIC DNA]</scope>
    <source>
        <strain evidence="11">JCM 17695</strain>
    </source>
</reference>